<dbReference type="AlphaFoldDB" id="A0AAV8F3I8"/>
<name>A0AAV8F3I8_9POAL</name>
<dbReference type="Pfam" id="PF20241">
    <property type="entry name" value="DUF6598"/>
    <property type="match status" value="1"/>
</dbReference>
<feature type="domain" description="DUF6598" evidence="1">
    <location>
        <begin position="74"/>
        <end position="276"/>
    </location>
</feature>
<reference evidence="2" key="1">
    <citation type="submission" date="2022-08" db="EMBL/GenBank/DDBJ databases">
        <authorList>
            <person name="Marques A."/>
        </authorList>
    </citation>
    <scope>NUCLEOTIDE SEQUENCE</scope>
    <source>
        <strain evidence="2">RhyPub2mFocal</strain>
        <tissue evidence="2">Leaves</tissue>
    </source>
</reference>
<sequence length="326" mass="36905">MSCFERYLVLHRSLSRRQSHGQGRGEAGCQDYGTKAVEEQPSWRPPRPVEEDIWKPICVETNGEGKEQLCGDMLVEVYDVRVQLHGIRSGNIHGNLKLNCQCFRPVLFNRDREHVLMIREMDSLPLDGPDVAPLGFDPVNISVNLKIDDDELCKGFVHWDPNEDRSDVWLDHEIPGKNGSVLVTYGVMSDACLAELDVKLSESIETPLRIYGDIVVYIDNMQYLRYSVFSKMSHDCSTIKPLDCIPLSRSLFCCPCSSSLVVKADLWNSDTGKPLARGALLFPLEYYAELVGTLGDQNINMIQVKVNWLFHRDHPKTYAAIFTGLI</sequence>
<proteinExistence type="predicted"/>
<evidence type="ECO:0000313" key="2">
    <source>
        <dbReference type="EMBL" id="KAJ4787957.1"/>
    </source>
</evidence>
<dbReference type="PANTHER" id="PTHR33065">
    <property type="entry name" value="OS07G0486400 PROTEIN"/>
    <property type="match status" value="1"/>
</dbReference>
<dbReference type="InterPro" id="IPR046533">
    <property type="entry name" value="DUF6598"/>
</dbReference>
<dbReference type="EMBL" id="JAMFTS010000002">
    <property type="protein sequence ID" value="KAJ4787957.1"/>
    <property type="molecule type" value="Genomic_DNA"/>
</dbReference>
<organism evidence="2 3">
    <name type="scientific">Rhynchospora pubera</name>
    <dbReference type="NCBI Taxonomy" id="906938"/>
    <lineage>
        <taxon>Eukaryota</taxon>
        <taxon>Viridiplantae</taxon>
        <taxon>Streptophyta</taxon>
        <taxon>Embryophyta</taxon>
        <taxon>Tracheophyta</taxon>
        <taxon>Spermatophyta</taxon>
        <taxon>Magnoliopsida</taxon>
        <taxon>Liliopsida</taxon>
        <taxon>Poales</taxon>
        <taxon>Cyperaceae</taxon>
        <taxon>Cyperoideae</taxon>
        <taxon>Rhynchosporeae</taxon>
        <taxon>Rhynchospora</taxon>
    </lineage>
</organism>
<dbReference type="PANTHER" id="PTHR33065:SF88">
    <property type="entry name" value="OS11G0104220 PROTEIN"/>
    <property type="match status" value="1"/>
</dbReference>
<accession>A0AAV8F3I8</accession>
<protein>
    <submittedName>
        <fullName evidence="2">rRNA N-glycosidase</fullName>
    </submittedName>
</protein>
<comment type="caution">
    <text evidence="2">The sequence shown here is derived from an EMBL/GenBank/DDBJ whole genome shotgun (WGS) entry which is preliminary data.</text>
</comment>
<dbReference type="Proteomes" id="UP001140206">
    <property type="component" value="Chromosome 2"/>
</dbReference>
<evidence type="ECO:0000313" key="3">
    <source>
        <dbReference type="Proteomes" id="UP001140206"/>
    </source>
</evidence>
<keyword evidence="3" id="KW-1185">Reference proteome</keyword>
<gene>
    <name evidence="2" type="ORF">LUZ62_039203</name>
</gene>
<evidence type="ECO:0000259" key="1">
    <source>
        <dbReference type="Pfam" id="PF20241"/>
    </source>
</evidence>